<reference evidence="2" key="2">
    <citation type="submission" date="2015-01" db="EMBL/GenBank/DDBJ databases">
        <title>Evolutionary Origins and Diversification of the Mycorrhizal Mutualists.</title>
        <authorList>
            <consortium name="DOE Joint Genome Institute"/>
            <consortium name="Mycorrhizal Genomics Consortium"/>
            <person name="Kohler A."/>
            <person name="Kuo A."/>
            <person name="Nagy L.G."/>
            <person name="Floudas D."/>
            <person name="Copeland A."/>
            <person name="Barry K.W."/>
            <person name="Cichocki N."/>
            <person name="Veneault-Fourrey C."/>
            <person name="LaButti K."/>
            <person name="Lindquist E.A."/>
            <person name="Lipzen A."/>
            <person name="Lundell T."/>
            <person name="Morin E."/>
            <person name="Murat C."/>
            <person name="Riley R."/>
            <person name="Ohm R."/>
            <person name="Sun H."/>
            <person name="Tunlid A."/>
            <person name="Henrissat B."/>
            <person name="Grigoriev I.V."/>
            <person name="Hibbett D.S."/>
            <person name="Martin F."/>
        </authorList>
    </citation>
    <scope>NUCLEOTIDE SEQUENCE [LARGE SCALE GENOMIC DNA]</scope>
    <source>
        <strain evidence="2">F 1598</strain>
    </source>
</reference>
<accession>A0A0C3GIY8</accession>
<evidence type="ECO:0000313" key="1">
    <source>
        <dbReference type="EMBL" id="KIM90606.1"/>
    </source>
</evidence>
<reference evidence="1 2" key="1">
    <citation type="submission" date="2014-04" db="EMBL/GenBank/DDBJ databases">
        <authorList>
            <consortium name="DOE Joint Genome Institute"/>
            <person name="Kuo A."/>
            <person name="Tarkka M."/>
            <person name="Buscot F."/>
            <person name="Kohler A."/>
            <person name="Nagy L.G."/>
            <person name="Floudas D."/>
            <person name="Copeland A."/>
            <person name="Barry K.W."/>
            <person name="Cichocki N."/>
            <person name="Veneault-Fourrey C."/>
            <person name="LaButti K."/>
            <person name="Lindquist E.A."/>
            <person name="Lipzen A."/>
            <person name="Lundell T."/>
            <person name="Morin E."/>
            <person name="Murat C."/>
            <person name="Sun H."/>
            <person name="Tunlid A."/>
            <person name="Henrissat B."/>
            <person name="Grigoriev I.V."/>
            <person name="Hibbett D.S."/>
            <person name="Martin F."/>
            <person name="Nordberg H.P."/>
            <person name="Cantor M.N."/>
            <person name="Hua S.X."/>
        </authorList>
    </citation>
    <scope>NUCLEOTIDE SEQUENCE [LARGE SCALE GENOMIC DNA]</scope>
    <source>
        <strain evidence="1 2">F 1598</strain>
    </source>
</reference>
<organism evidence="1 2">
    <name type="scientific">Piloderma croceum (strain F 1598)</name>
    <dbReference type="NCBI Taxonomy" id="765440"/>
    <lineage>
        <taxon>Eukaryota</taxon>
        <taxon>Fungi</taxon>
        <taxon>Dikarya</taxon>
        <taxon>Basidiomycota</taxon>
        <taxon>Agaricomycotina</taxon>
        <taxon>Agaricomycetes</taxon>
        <taxon>Agaricomycetidae</taxon>
        <taxon>Atheliales</taxon>
        <taxon>Atheliaceae</taxon>
        <taxon>Piloderma</taxon>
    </lineage>
</organism>
<protein>
    <submittedName>
        <fullName evidence="1">Uncharacterized protein</fullName>
    </submittedName>
</protein>
<name>A0A0C3GIY8_PILCF</name>
<gene>
    <name evidence="1" type="ORF">PILCRDRAFT_812361</name>
</gene>
<dbReference type="InParanoid" id="A0A0C3GIY8"/>
<sequence>MGLSLWSLSRSFIAQYKLYSTPLPFFICCSVYDLNFVEVCLNKQAVCIRIWRTITTFWDLVSSDAEYKEQKYL</sequence>
<keyword evidence="2" id="KW-1185">Reference proteome</keyword>
<evidence type="ECO:0000313" key="2">
    <source>
        <dbReference type="Proteomes" id="UP000054166"/>
    </source>
</evidence>
<dbReference type="EMBL" id="KN832973">
    <property type="protein sequence ID" value="KIM90606.1"/>
    <property type="molecule type" value="Genomic_DNA"/>
</dbReference>
<dbReference type="AlphaFoldDB" id="A0A0C3GIY8"/>
<dbReference type="HOGENOM" id="CLU_2705679_0_0_1"/>
<dbReference type="Proteomes" id="UP000054166">
    <property type="component" value="Unassembled WGS sequence"/>
</dbReference>
<proteinExistence type="predicted"/>